<dbReference type="Proteomes" id="UP000194360">
    <property type="component" value="Unassembled WGS sequence"/>
</dbReference>
<dbReference type="InterPro" id="IPR037171">
    <property type="entry name" value="NagB/RpiA_transferase-like"/>
</dbReference>
<evidence type="ECO:0000313" key="3">
    <source>
        <dbReference type="Proteomes" id="UP000194360"/>
    </source>
</evidence>
<comment type="similarity">
    <text evidence="1">Belongs to the 3-oxoacid CoA-transferase subunit B family.</text>
</comment>
<dbReference type="SUPFAM" id="SSF100950">
    <property type="entry name" value="NagB/RpiA/CoA transferase-like"/>
    <property type="match status" value="1"/>
</dbReference>
<dbReference type="STRING" id="2074.BG845_05845"/>
<sequence length="297" mass="32247">MSVDASTSKVTTPEEAVADIGDGATIALGGVHSHNSPMALVNALIRRGVRDLELIPTPSAGAPVDMLIAAGCVRKLHVSYVGLEFLGLAPNFRRAAQEKSIEIIEADEAWVVYGFRAGASKLPFVALPPLYEGTDLPKVNPMIRTTTDPYTGRTVTTIPALRADFGLFHAQVSDRKGNVQIFGQRRFEDVMAKASDHVIVSTDEVLDEYAPSPDPRIVSMPGAIVEKVAHAPYGAHPLSSPGHYGYDREQLVEYRDRAVAGETAGYLDTYVHGVRDHAEYLEQRGVGRLLGLRQTFR</sequence>
<dbReference type="EC" id="2.8.3.6" evidence="2"/>
<dbReference type="GO" id="GO:0047569">
    <property type="term" value="F:3-oxoadipate CoA-transferase activity"/>
    <property type="evidence" value="ECO:0007669"/>
    <property type="project" value="UniProtKB-EC"/>
</dbReference>
<dbReference type="OrthoDB" id="3369756at2"/>
<protein>
    <submittedName>
        <fullName evidence="2">3-oxoadipate CoA-transferase subunit A</fullName>
        <ecNumber evidence="2">2.8.3.6</ecNumber>
    </submittedName>
</protein>
<proteinExistence type="inferred from homology"/>
<name>A0A1Y2MKG4_PSEAH</name>
<accession>A0A1Y2MKG4</accession>
<dbReference type="PANTHER" id="PTHR43293:SF3">
    <property type="entry name" value="CHOLESTEROL RING-CLEAVING HYDROLASE IPDB SUBUNIT"/>
    <property type="match status" value="1"/>
</dbReference>
<dbReference type="AlphaFoldDB" id="A0A1Y2MKG4"/>
<organism evidence="2 3">
    <name type="scientific">Pseudonocardia autotrophica</name>
    <name type="common">Amycolata autotrophica</name>
    <name type="synonym">Nocardia autotrophica</name>
    <dbReference type="NCBI Taxonomy" id="2074"/>
    <lineage>
        <taxon>Bacteria</taxon>
        <taxon>Bacillati</taxon>
        <taxon>Actinomycetota</taxon>
        <taxon>Actinomycetes</taxon>
        <taxon>Pseudonocardiales</taxon>
        <taxon>Pseudonocardiaceae</taxon>
        <taxon>Pseudonocardia</taxon>
    </lineage>
</organism>
<evidence type="ECO:0000313" key="2">
    <source>
        <dbReference type="EMBL" id="OSY35753.1"/>
    </source>
</evidence>
<dbReference type="SMART" id="SM00882">
    <property type="entry name" value="CoA_trans"/>
    <property type="match status" value="1"/>
</dbReference>
<reference evidence="2 3" key="1">
    <citation type="submission" date="2016-09" db="EMBL/GenBank/DDBJ databases">
        <title>Pseudonocardia autotrophica DSM535, a candidate organism with high potential of specific P450 cytochromes.</title>
        <authorList>
            <person name="Grumaz C."/>
            <person name="Vainshtein Y."/>
            <person name="Kirstahler P."/>
            <person name="Sohn K."/>
        </authorList>
    </citation>
    <scope>NUCLEOTIDE SEQUENCE [LARGE SCALE GENOMIC DNA]</scope>
    <source>
        <strain evidence="2 3">DSM 535</strain>
    </source>
</reference>
<dbReference type="Gene3D" id="3.40.1080.10">
    <property type="entry name" value="Glutaconate Coenzyme A-transferase"/>
    <property type="match status" value="1"/>
</dbReference>
<dbReference type="EMBL" id="MIGB01000047">
    <property type="protein sequence ID" value="OSY35753.1"/>
    <property type="molecule type" value="Genomic_DNA"/>
</dbReference>
<dbReference type="RefSeq" id="WP_085915950.1">
    <property type="nucleotide sequence ID" value="NZ_AP018920.1"/>
</dbReference>
<keyword evidence="3" id="KW-1185">Reference proteome</keyword>
<dbReference type="PANTHER" id="PTHR43293">
    <property type="entry name" value="ACETATE COA-TRANSFERASE YDIF"/>
    <property type="match status" value="1"/>
</dbReference>
<dbReference type="Pfam" id="PF01144">
    <property type="entry name" value="CoA_trans"/>
    <property type="match status" value="1"/>
</dbReference>
<keyword evidence="2" id="KW-0808">Transferase</keyword>
<gene>
    <name evidence="2" type="primary">catI</name>
    <name evidence="2" type="ORF">BG845_05845</name>
</gene>
<comment type="caution">
    <text evidence="2">The sequence shown here is derived from an EMBL/GenBank/DDBJ whole genome shotgun (WGS) entry which is preliminary data.</text>
</comment>
<dbReference type="InterPro" id="IPR004165">
    <property type="entry name" value="CoA_trans_fam_I"/>
</dbReference>
<evidence type="ECO:0000256" key="1">
    <source>
        <dbReference type="ARBA" id="ARBA00007047"/>
    </source>
</evidence>